<keyword evidence="3" id="KW-1185">Reference proteome</keyword>
<organism evidence="2 3">
    <name type="scientific">Thalassiosira oceanica</name>
    <name type="common">Marine diatom</name>
    <dbReference type="NCBI Taxonomy" id="159749"/>
    <lineage>
        <taxon>Eukaryota</taxon>
        <taxon>Sar</taxon>
        <taxon>Stramenopiles</taxon>
        <taxon>Ochrophyta</taxon>
        <taxon>Bacillariophyta</taxon>
        <taxon>Coscinodiscophyceae</taxon>
        <taxon>Thalassiosirophycidae</taxon>
        <taxon>Thalassiosirales</taxon>
        <taxon>Thalassiosiraceae</taxon>
        <taxon>Thalassiosira</taxon>
    </lineage>
</organism>
<evidence type="ECO:0000313" key="2">
    <source>
        <dbReference type="EMBL" id="EJK72020.1"/>
    </source>
</evidence>
<feature type="non-terminal residue" evidence="2">
    <location>
        <position position="297"/>
    </location>
</feature>
<comment type="caution">
    <text evidence="2">The sequence shown here is derived from an EMBL/GenBank/DDBJ whole genome shotgun (WGS) entry which is preliminary data.</text>
</comment>
<evidence type="ECO:0000313" key="3">
    <source>
        <dbReference type="Proteomes" id="UP000266841"/>
    </source>
</evidence>
<accession>K0T2N7</accession>
<feature type="region of interest" description="Disordered" evidence="1">
    <location>
        <begin position="51"/>
        <end position="90"/>
    </location>
</feature>
<sequence length="297" mass="33280">MKSHDRDEARALGNRKIEQLNTCSLNNNEFYGLVKRAAAEVLLDRDLNSTVTAGGETRRSAKSDKKSEGKGTTRESSGHPGNWFKERQKGKELRENPLSNFYFLRPQTEPSKKLNKLVIDRVDTDQASSYSTMRVRLPSNYWKYRGGRGATRHMVLVHLPTGTGENGLKVTIDNNNHTISLHYPLAQIMLDPQALFTGAAFKNGYYVANDASRPALDAIQRSVDNLLYMDDEVTCETTISVDQLEPEDSSLSEKQKVMLTKIYGRVYDPVFIANINGMVVPSIWGLAKALLIMAHRG</sequence>
<reference evidence="2 3" key="1">
    <citation type="journal article" date="2012" name="Genome Biol.">
        <title>Genome and low-iron response of an oceanic diatom adapted to chronic iron limitation.</title>
        <authorList>
            <person name="Lommer M."/>
            <person name="Specht M."/>
            <person name="Roy A.S."/>
            <person name="Kraemer L."/>
            <person name="Andreson R."/>
            <person name="Gutowska M.A."/>
            <person name="Wolf J."/>
            <person name="Bergner S.V."/>
            <person name="Schilhabel M.B."/>
            <person name="Klostermeier U.C."/>
            <person name="Beiko R.G."/>
            <person name="Rosenstiel P."/>
            <person name="Hippler M."/>
            <person name="Laroche J."/>
        </authorList>
    </citation>
    <scope>NUCLEOTIDE SEQUENCE [LARGE SCALE GENOMIC DNA]</scope>
    <source>
        <strain evidence="2 3">CCMP1005</strain>
    </source>
</reference>
<dbReference type="EMBL" id="AGNL01006463">
    <property type="protein sequence ID" value="EJK72020.1"/>
    <property type="molecule type" value="Genomic_DNA"/>
</dbReference>
<name>K0T2N7_THAOC</name>
<evidence type="ECO:0000256" key="1">
    <source>
        <dbReference type="SAM" id="MobiDB-lite"/>
    </source>
</evidence>
<dbReference type="AlphaFoldDB" id="K0T2N7"/>
<feature type="compositionally biased region" description="Basic and acidic residues" evidence="1">
    <location>
        <begin position="56"/>
        <end position="77"/>
    </location>
</feature>
<proteinExistence type="predicted"/>
<protein>
    <submittedName>
        <fullName evidence="2">Uncharacterized protein</fullName>
    </submittedName>
</protein>
<dbReference type="Proteomes" id="UP000266841">
    <property type="component" value="Unassembled WGS sequence"/>
</dbReference>
<gene>
    <name evidence="2" type="ORF">THAOC_06488</name>
</gene>